<proteinExistence type="predicted"/>
<feature type="non-terminal residue" evidence="1">
    <location>
        <position position="68"/>
    </location>
</feature>
<evidence type="ECO:0000313" key="1">
    <source>
        <dbReference type="EMBL" id="PTE18739.1"/>
    </source>
</evidence>
<sequence length="68" mass="7706">MAARSDSFCATTISGISTEIALLDQSDNTLRGNHRKLVRLFKQWKRHCNVPIKSFHLEQLIGEALPKL</sequence>
<name>A0A2T4JLF1_9RHOB</name>
<comment type="caution">
    <text evidence="1">The sequence shown here is derived from an EMBL/GenBank/DDBJ whole genome shotgun (WGS) entry which is preliminary data.</text>
</comment>
<protein>
    <submittedName>
        <fullName evidence="1">Uncharacterized protein</fullName>
    </submittedName>
</protein>
<gene>
    <name evidence="1" type="ORF">C5F46_02335</name>
</gene>
<dbReference type="Proteomes" id="UP000241899">
    <property type="component" value="Unassembled WGS sequence"/>
</dbReference>
<organism evidence="1 2">
    <name type="scientific">Phaeovulum veldkampii DSM 11550</name>
    <dbReference type="NCBI Taxonomy" id="1185920"/>
    <lineage>
        <taxon>Bacteria</taxon>
        <taxon>Pseudomonadati</taxon>
        <taxon>Pseudomonadota</taxon>
        <taxon>Alphaproteobacteria</taxon>
        <taxon>Rhodobacterales</taxon>
        <taxon>Paracoccaceae</taxon>
        <taxon>Phaeovulum</taxon>
    </lineage>
</organism>
<dbReference type="AlphaFoldDB" id="A0A2T4JLF1"/>
<evidence type="ECO:0000313" key="2">
    <source>
        <dbReference type="Proteomes" id="UP000241899"/>
    </source>
</evidence>
<dbReference type="RefSeq" id="WP_210202993.1">
    <property type="nucleotide sequence ID" value="NZ_PZKF01000004.1"/>
</dbReference>
<accession>A0A2T4JLF1</accession>
<dbReference type="EMBL" id="PZKF01000004">
    <property type="protein sequence ID" value="PTE18739.1"/>
    <property type="molecule type" value="Genomic_DNA"/>
</dbReference>
<keyword evidence="2" id="KW-1185">Reference proteome</keyword>
<reference evidence="1 2" key="1">
    <citation type="submission" date="2018-03" db="EMBL/GenBank/DDBJ databases">
        <title>Rhodobacter veldkampii.</title>
        <authorList>
            <person name="Meyer T.E."/>
            <person name="Miller S."/>
            <person name="Lodha T."/>
            <person name="Gandham S."/>
            <person name="Chintalapati S."/>
            <person name="Chintalapati V.R."/>
        </authorList>
    </citation>
    <scope>NUCLEOTIDE SEQUENCE [LARGE SCALE GENOMIC DNA]</scope>
    <source>
        <strain evidence="1 2">DSM 11550</strain>
    </source>
</reference>